<dbReference type="EMBL" id="DUMN01000288">
    <property type="protein sequence ID" value="HHV67907.1"/>
    <property type="molecule type" value="Genomic_DNA"/>
</dbReference>
<name>A0A7V6PBE0_9HYPH</name>
<dbReference type="AlphaFoldDB" id="A0A7V6PBE0"/>
<comment type="caution">
    <text evidence="1">The sequence shown here is derived from an EMBL/GenBank/DDBJ whole genome shotgun (WGS) entry which is preliminary data.</text>
</comment>
<protein>
    <submittedName>
        <fullName evidence="1">Uncharacterized protein</fullName>
    </submittedName>
</protein>
<reference evidence="1 2" key="1">
    <citation type="journal article" date="2020" name="Biotechnol. Biofuels">
        <title>New insights from the biogas microbiome by comprehensive genome-resolved metagenomics of nearly 1600 species originating from multiple anaerobic digesters.</title>
        <authorList>
            <person name="Campanaro S."/>
            <person name="Treu L."/>
            <person name="Rodriguez-R L.M."/>
            <person name="Kovalovszki A."/>
            <person name="Ziels R.M."/>
            <person name="Maus I."/>
            <person name="Zhu X."/>
            <person name="Kougias P.G."/>
            <person name="Basile A."/>
            <person name="Luo G."/>
            <person name="Schluter A."/>
            <person name="Konstantinidis K.T."/>
            <person name="Angelidaki I."/>
        </authorList>
    </citation>
    <scope>NUCLEOTIDE SEQUENCE [LARGE SCALE GENOMIC DNA]</scope>
    <source>
        <strain evidence="1">AS04akNAM_66</strain>
    </source>
</reference>
<proteinExistence type="predicted"/>
<evidence type="ECO:0000313" key="2">
    <source>
        <dbReference type="Proteomes" id="UP000551563"/>
    </source>
</evidence>
<sequence length="60" mass="7121">MKNFIQYLQATGRSLRTFLAKIVSNFFRRGSIALKIAVKLPFFFEADLTVKTEWDRDQHR</sequence>
<organism evidence="1 2">
    <name type="scientific">Brucella intermedia</name>
    <dbReference type="NCBI Taxonomy" id="94625"/>
    <lineage>
        <taxon>Bacteria</taxon>
        <taxon>Pseudomonadati</taxon>
        <taxon>Pseudomonadota</taxon>
        <taxon>Alphaproteobacteria</taxon>
        <taxon>Hyphomicrobiales</taxon>
        <taxon>Brucellaceae</taxon>
        <taxon>Brucella/Ochrobactrum group</taxon>
        <taxon>Brucella</taxon>
    </lineage>
</organism>
<evidence type="ECO:0000313" key="1">
    <source>
        <dbReference type="EMBL" id="HHV67907.1"/>
    </source>
</evidence>
<accession>A0A7V6PBE0</accession>
<gene>
    <name evidence="1" type="ORF">GXX48_09740</name>
</gene>
<dbReference type="Proteomes" id="UP000551563">
    <property type="component" value="Unassembled WGS sequence"/>
</dbReference>